<comment type="subcellular location">
    <subcellularLocation>
        <location evidence="1">Membrane</location>
        <topology evidence="1">Multi-pass membrane protein</topology>
    </subcellularLocation>
</comment>
<dbReference type="PRINTS" id="PR00926">
    <property type="entry name" value="MITOCARRIER"/>
</dbReference>
<keyword evidence="3 9" id="KW-0813">Transport</keyword>
<evidence type="ECO:0000256" key="1">
    <source>
        <dbReference type="ARBA" id="ARBA00004141"/>
    </source>
</evidence>
<dbReference type="GO" id="GO:0016020">
    <property type="term" value="C:membrane"/>
    <property type="evidence" value="ECO:0007669"/>
    <property type="project" value="UniProtKB-SubCell"/>
</dbReference>
<evidence type="ECO:0000256" key="4">
    <source>
        <dbReference type="ARBA" id="ARBA00022692"/>
    </source>
</evidence>
<evidence type="ECO:0000256" key="7">
    <source>
        <dbReference type="ARBA" id="ARBA00023136"/>
    </source>
</evidence>
<dbReference type="PANTHER" id="PTHR45667">
    <property type="entry name" value="S-ADENOSYLMETHIONINE MITOCHONDRIAL CARRIER PROTEIN"/>
    <property type="match status" value="1"/>
</dbReference>
<evidence type="ECO:0000256" key="10">
    <source>
        <dbReference type="SAM" id="SignalP"/>
    </source>
</evidence>
<feature type="signal peptide" evidence="10">
    <location>
        <begin position="1"/>
        <end position="28"/>
    </location>
</feature>
<sequence length="430" mass="46773">MFMFTFNRPMKCFAFTFIIPLLPAVVLAFSTTSCGTTTQYRHYARQIHNNPIACTGGSNWTIDKYAREVHCLSAEPNSRQSFSRRGFIDNCVATAACSVIAVSSPSKSIAETDFAAIQSNNNINPTASDSQQLLISRIQNEPTAFQESISGFVSGSLVSTAKTLVKYPLDTATVRLQMPNTQYTIQNLPKLFSGCFDGITAPLISNIPAGAAFFAVKDATKSLLKNSGLNLPKWALTILAVGAAQPLYWLLRNPSEVIKTRLQVGAEGYYEGMSTLDAFQRALSNRGDNSTMDGFGELYQGYVENILYAFPADIIKFVVYDGLAGGSGKRNVSPVDGAMYGALSTAISQLATTPMDVLRNRIMAEVSDDTNTNDSLSYFGRMTKIANEEGAGVLFAGAWPRVAKAMLSGAIQFATYEETKQKMGELFMKR</sequence>
<evidence type="ECO:0000256" key="3">
    <source>
        <dbReference type="ARBA" id="ARBA00022448"/>
    </source>
</evidence>
<accession>A0ABD3N2A4</accession>
<evidence type="ECO:0000256" key="8">
    <source>
        <dbReference type="PROSITE-ProRule" id="PRU00282"/>
    </source>
</evidence>
<dbReference type="AlphaFoldDB" id="A0ABD3N2A4"/>
<feature type="repeat" description="Solcar" evidence="8">
    <location>
        <begin position="146"/>
        <end position="223"/>
    </location>
</feature>
<comment type="similarity">
    <text evidence="2 9">Belongs to the mitochondrial carrier (TC 2.A.29) family.</text>
</comment>
<keyword evidence="10" id="KW-0732">Signal</keyword>
<keyword evidence="7 8" id="KW-0472">Membrane</keyword>
<organism evidence="11 12">
    <name type="scientific">Discostella pseudostelligera</name>
    <dbReference type="NCBI Taxonomy" id="259834"/>
    <lineage>
        <taxon>Eukaryota</taxon>
        <taxon>Sar</taxon>
        <taxon>Stramenopiles</taxon>
        <taxon>Ochrophyta</taxon>
        <taxon>Bacillariophyta</taxon>
        <taxon>Coscinodiscophyceae</taxon>
        <taxon>Thalassiosirophycidae</taxon>
        <taxon>Stephanodiscales</taxon>
        <taxon>Stephanodiscaceae</taxon>
        <taxon>Discostella</taxon>
    </lineage>
</organism>
<dbReference type="InterPro" id="IPR018108">
    <property type="entry name" value="MCP_transmembrane"/>
</dbReference>
<feature type="chain" id="PRO_5044756824" evidence="10">
    <location>
        <begin position="29"/>
        <end position="430"/>
    </location>
</feature>
<feature type="repeat" description="Solcar" evidence="8">
    <location>
        <begin position="332"/>
        <end position="422"/>
    </location>
</feature>
<dbReference type="InterPro" id="IPR023395">
    <property type="entry name" value="MCP_dom_sf"/>
</dbReference>
<feature type="repeat" description="Solcar" evidence="8">
    <location>
        <begin position="232"/>
        <end position="326"/>
    </location>
</feature>
<reference evidence="11 12" key="1">
    <citation type="submission" date="2024-10" db="EMBL/GenBank/DDBJ databases">
        <title>Updated reference genomes for cyclostephanoid diatoms.</title>
        <authorList>
            <person name="Roberts W.R."/>
            <person name="Alverson A.J."/>
        </authorList>
    </citation>
    <scope>NUCLEOTIDE SEQUENCE [LARGE SCALE GENOMIC DNA]</scope>
    <source>
        <strain evidence="11 12">AJA232-27</strain>
    </source>
</reference>
<evidence type="ECO:0000256" key="2">
    <source>
        <dbReference type="ARBA" id="ARBA00006375"/>
    </source>
</evidence>
<dbReference type="Gene3D" id="1.50.40.10">
    <property type="entry name" value="Mitochondrial carrier domain"/>
    <property type="match status" value="1"/>
</dbReference>
<gene>
    <name evidence="11" type="ORF">ACHAWU_009161</name>
</gene>
<proteinExistence type="inferred from homology"/>
<dbReference type="EMBL" id="JALLBG020000044">
    <property type="protein sequence ID" value="KAL3770221.1"/>
    <property type="molecule type" value="Genomic_DNA"/>
</dbReference>
<dbReference type="PROSITE" id="PS50920">
    <property type="entry name" value="SOLCAR"/>
    <property type="match status" value="3"/>
</dbReference>
<dbReference type="InterPro" id="IPR002067">
    <property type="entry name" value="MCP"/>
</dbReference>
<name>A0ABD3N2A4_9STRA</name>
<evidence type="ECO:0000313" key="12">
    <source>
        <dbReference type="Proteomes" id="UP001530293"/>
    </source>
</evidence>
<keyword evidence="5" id="KW-0677">Repeat</keyword>
<keyword evidence="12" id="KW-1185">Reference proteome</keyword>
<evidence type="ECO:0000256" key="6">
    <source>
        <dbReference type="ARBA" id="ARBA00022989"/>
    </source>
</evidence>
<evidence type="ECO:0000256" key="9">
    <source>
        <dbReference type="RuleBase" id="RU000488"/>
    </source>
</evidence>
<comment type="caution">
    <text evidence="11">The sequence shown here is derived from an EMBL/GenBank/DDBJ whole genome shotgun (WGS) entry which is preliminary data.</text>
</comment>
<dbReference type="Proteomes" id="UP001530293">
    <property type="component" value="Unassembled WGS sequence"/>
</dbReference>
<evidence type="ECO:0000256" key="5">
    <source>
        <dbReference type="ARBA" id="ARBA00022737"/>
    </source>
</evidence>
<evidence type="ECO:0000313" key="11">
    <source>
        <dbReference type="EMBL" id="KAL3770221.1"/>
    </source>
</evidence>
<protein>
    <submittedName>
        <fullName evidence="11">Uncharacterized protein</fullName>
    </submittedName>
</protein>
<keyword evidence="6" id="KW-1133">Transmembrane helix</keyword>
<dbReference type="SUPFAM" id="SSF103506">
    <property type="entry name" value="Mitochondrial carrier"/>
    <property type="match status" value="1"/>
</dbReference>
<keyword evidence="4 8" id="KW-0812">Transmembrane</keyword>
<dbReference type="Pfam" id="PF00153">
    <property type="entry name" value="Mito_carr"/>
    <property type="match status" value="3"/>
</dbReference>